<organism evidence="1 2">
    <name type="scientific">Timema podura</name>
    <name type="common">Walking stick</name>
    <dbReference type="NCBI Taxonomy" id="61482"/>
    <lineage>
        <taxon>Eukaryota</taxon>
        <taxon>Metazoa</taxon>
        <taxon>Ecdysozoa</taxon>
        <taxon>Arthropoda</taxon>
        <taxon>Hexapoda</taxon>
        <taxon>Insecta</taxon>
        <taxon>Pterygota</taxon>
        <taxon>Neoptera</taxon>
        <taxon>Polyneoptera</taxon>
        <taxon>Phasmatodea</taxon>
        <taxon>Timematodea</taxon>
        <taxon>Timematoidea</taxon>
        <taxon>Timematidae</taxon>
        <taxon>Timema</taxon>
    </lineage>
</organism>
<name>A0ABN7PNN6_TIMPD</name>
<evidence type="ECO:0000313" key="2">
    <source>
        <dbReference type="Proteomes" id="UP001153148"/>
    </source>
</evidence>
<evidence type="ECO:0000313" key="1">
    <source>
        <dbReference type="EMBL" id="CAG2067808.1"/>
    </source>
</evidence>
<keyword evidence="2" id="KW-1185">Reference proteome</keyword>
<protein>
    <submittedName>
        <fullName evidence="1">Uncharacterized protein</fullName>
    </submittedName>
</protein>
<proteinExistence type="predicted"/>
<dbReference type="Proteomes" id="UP001153148">
    <property type="component" value="Unassembled WGS sequence"/>
</dbReference>
<feature type="non-terminal residue" evidence="1">
    <location>
        <position position="78"/>
    </location>
</feature>
<reference evidence="1" key="1">
    <citation type="submission" date="2021-03" db="EMBL/GenBank/DDBJ databases">
        <authorList>
            <person name="Tran Van P."/>
        </authorList>
    </citation>
    <scope>NUCLEOTIDE SEQUENCE</scope>
</reference>
<gene>
    <name evidence="1" type="ORF">TPAB3V08_LOCUS14751</name>
</gene>
<sequence length="78" mass="8475">MYLNDLHWLSGVAGSGGASRVGRHAARRRIPAQSEFDVSKEKFLLLEMPETNLSIRTAAKTAALVTGQGFVRCVCKKA</sequence>
<accession>A0ABN7PNN6</accession>
<comment type="caution">
    <text evidence="1">The sequence shown here is derived from an EMBL/GenBank/DDBJ whole genome shotgun (WGS) entry which is preliminary data.</text>
</comment>
<dbReference type="EMBL" id="CAJPIN010075711">
    <property type="protein sequence ID" value="CAG2067808.1"/>
    <property type="molecule type" value="Genomic_DNA"/>
</dbReference>